<keyword evidence="2" id="KW-1185">Reference proteome</keyword>
<comment type="caution">
    <text evidence="1">The sequence shown here is derived from an EMBL/GenBank/DDBJ whole genome shotgun (WGS) entry which is preliminary data.</text>
</comment>
<accession>A0ABR2V1D8</accession>
<reference evidence="1 2" key="1">
    <citation type="journal article" date="2024" name="J. Plant Pathol.">
        <title>Sequence and assembly of the genome of Seiridium unicorne, isolate CBS 538.82, causal agent of cypress canker disease.</title>
        <authorList>
            <person name="Scali E."/>
            <person name="Rocca G.D."/>
            <person name="Danti R."/>
            <person name="Garbelotto M."/>
            <person name="Barberini S."/>
            <person name="Baroncelli R."/>
            <person name="Emiliani G."/>
        </authorList>
    </citation>
    <scope>NUCLEOTIDE SEQUENCE [LARGE SCALE GENOMIC DNA]</scope>
    <source>
        <strain evidence="1 2">BM-138-508</strain>
    </source>
</reference>
<gene>
    <name evidence="1" type="ORF">SUNI508_06474</name>
</gene>
<protein>
    <submittedName>
        <fullName evidence="1">Uncharacterized protein</fullName>
    </submittedName>
</protein>
<dbReference type="Proteomes" id="UP001408356">
    <property type="component" value="Unassembled WGS sequence"/>
</dbReference>
<sequence>MTGGRKYTKAQIEWVLDSVLAGHSGDDIVAEYRHKFNHPEWSKAQLKYVKNTYGDHPDFGCRLPNRGITTTAAQAKAAVDRLAQRGQGDSFQHLSDQQRTPALAAHSVSPQQIPEIAAAPMFGVADQAYAQQVTGNVAPNGGDFEFLDFTCAKTEPDFDFNLSHADHRGTTATAYTDPNATAAVVGPETFPLPDHSMVDNQSGPLPPRPTGCTKTARTGWDQEGWWYRGEHDGCLIPTVHRHDTRGHLTFAGFNDILQLVLGIIERSQAAE</sequence>
<evidence type="ECO:0000313" key="1">
    <source>
        <dbReference type="EMBL" id="KAK9420478.1"/>
    </source>
</evidence>
<organism evidence="1 2">
    <name type="scientific">Seiridium unicorne</name>
    <dbReference type="NCBI Taxonomy" id="138068"/>
    <lineage>
        <taxon>Eukaryota</taxon>
        <taxon>Fungi</taxon>
        <taxon>Dikarya</taxon>
        <taxon>Ascomycota</taxon>
        <taxon>Pezizomycotina</taxon>
        <taxon>Sordariomycetes</taxon>
        <taxon>Xylariomycetidae</taxon>
        <taxon>Amphisphaeriales</taxon>
        <taxon>Sporocadaceae</taxon>
        <taxon>Seiridium</taxon>
    </lineage>
</organism>
<evidence type="ECO:0000313" key="2">
    <source>
        <dbReference type="Proteomes" id="UP001408356"/>
    </source>
</evidence>
<proteinExistence type="predicted"/>
<name>A0ABR2V1D8_9PEZI</name>
<dbReference type="EMBL" id="JARVKF010000235">
    <property type="protein sequence ID" value="KAK9420478.1"/>
    <property type="molecule type" value="Genomic_DNA"/>
</dbReference>